<evidence type="ECO:0000313" key="9">
    <source>
        <dbReference type="Proteomes" id="UP000015105"/>
    </source>
</evidence>
<dbReference type="AlphaFoldDB" id="A0A453PYU7"/>
<name>A0A453PYU7_AEGTS</name>
<dbReference type="GO" id="GO:0016020">
    <property type="term" value="C:membrane"/>
    <property type="evidence" value="ECO:0007669"/>
    <property type="project" value="UniProtKB-SubCell"/>
</dbReference>
<reference evidence="9" key="2">
    <citation type="journal article" date="2017" name="Nat. Plants">
        <title>The Aegilops tauschii genome reveals multiple impacts of transposons.</title>
        <authorList>
            <person name="Zhao G."/>
            <person name="Zou C."/>
            <person name="Li K."/>
            <person name="Wang K."/>
            <person name="Li T."/>
            <person name="Gao L."/>
            <person name="Zhang X."/>
            <person name="Wang H."/>
            <person name="Yang Z."/>
            <person name="Liu X."/>
            <person name="Jiang W."/>
            <person name="Mao L."/>
            <person name="Kong X."/>
            <person name="Jiao Y."/>
            <person name="Jia J."/>
        </authorList>
    </citation>
    <scope>NUCLEOTIDE SEQUENCE [LARGE SCALE GENOMIC DNA]</scope>
    <source>
        <strain evidence="9">cv. AL8/78</strain>
    </source>
</reference>
<protein>
    <submittedName>
        <fullName evidence="8">Uncharacterized protein</fullName>
    </submittedName>
</protein>
<sequence>MASQHAIFFCARVPQIWKNFTNKSTGELSFLTSFMNFAGSLGKSFYQHPGEDSVKCTYGLCNRHRDKRYDFGSDSDVPKACAEERKERRIGRENSCCWFTILLQGYSWSNMHHLPGLHDKNSREKIHADLGDDGNNRIFLRL</sequence>
<comment type="subcellular location">
    <subcellularLocation>
        <location evidence="1">Membrane</location>
        <topology evidence="1">Multi-pass membrane protein</topology>
    </subcellularLocation>
</comment>
<dbReference type="Gene3D" id="1.20.1280.290">
    <property type="match status" value="1"/>
</dbReference>
<keyword evidence="3" id="KW-0812">Transmembrane</keyword>
<dbReference type="SMART" id="SM00679">
    <property type="entry name" value="CTNS"/>
    <property type="match status" value="1"/>
</dbReference>
<proteinExistence type="inferred from homology"/>
<evidence type="ECO:0000313" key="8">
    <source>
        <dbReference type="EnsemblPlants" id="AET6Gv20916200.1"/>
    </source>
</evidence>
<reference evidence="8" key="5">
    <citation type="journal article" date="2021" name="G3 (Bethesda)">
        <title>Aegilops tauschii genome assembly Aet v5.0 features greater sequence contiguity and improved annotation.</title>
        <authorList>
            <person name="Wang L."/>
            <person name="Zhu T."/>
            <person name="Rodriguez J.C."/>
            <person name="Deal K.R."/>
            <person name="Dubcovsky J."/>
            <person name="McGuire P.E."/>
            <person name="Lux T."/>
            <person name="Spannagl M."/>
            <person name="Mayer K.F.X."/>
            <person name="Baldrich P."/>
            <person name="Meyers B.C."/>
            <person name="Huo N."/>
            <person name="Gu Y.Q."/>
            <person name="Zhou H."/>
            <person name="Devos K.M."/>
            <person name="Bennetzen J.L."/>
            <person name="Unver T."/>
            <person name="Budak H."/>
            <person name="Gulick P.J."/>
            <person name="Galiba G."/>
            <person name="Kalapos B."/>
            <person name="Nelson D.R."/>
            <person name="Li P."/>
            <person name="You F.M."/>
            <person name="Luo M.C."/>
            <person name="Dvorak J."/>
        </authorList>
    </citation>
    <scope>NUCLEOTIDE SEQUENCE [LARGE SCALE GENOMIC DNA]</scope>
    <source>
        <strain evidence="8">cv. AL8/78</strain>
    </source>
</reference>
<evidence type="ECO:0000256" key="7">
    <source>
        <dbReference type="ARBA" id="ARBA00038475"/>
    </source>
</evidence>
<keyword evidence="9" id="KW-1185">Reference proteome</keyword>
<keyword evidence="2" id="KW-0813">Transport</keyword>
<reference evidence="9" key="1">
    <citation type="journal article" date="2014" name="Science">
        <title>Ancient hybridizations among the ancestral genomes of bread wheat.</title>
        <authorList>
            <consortium name="International Wheat Genome Sequencing Consortium,"/>
            <person name="Marcussen T."/>
            <person name="Sandve S.R."/>
            <person name="Heier L."/>
            <person name="Spannagl M."/>
            <person name="Pfeifer M."/>
            <person name="Jakobsen K.S."/>
            <person name="Wulff B.B."/>
            <person name="Steuernagel B."/>
            <person name="Mayer K.F."/>
            <person name="Olsen O.A."/>
        </authorList>
    </citation>
    <scope>NUCLEOTIDE SEQUENCE [LARGE SCALE GENOMIC DNA]</scope>
    <source>
        <strain evidence="9">cv. AL8/78</strain>
    </source>
</reference>
<dbReference type="Pfam" id="PF04193">
    <property type="entry name" value="PQ-loop"/>
    <property type="match status" value="1"/>
</dbReference>
<keyword evidence="5" id="KW-1133">Transmembrane helix</keyword>
<dbReference type="InterPro" id="IPR006603">
    <property type="entry name" value="PQ-loop_rpt"/>
</dbReference>
<comment type="similarity">
    <text evidence="7">Belongs to the MPDU1 (TC 2.A.43.3) family.</text>
</comment>
<evidence type="ECO:0000256" key="4">
    <source>
        <dbReference type="ARBA" id="ARBA00022737"/>
    </source>
</evidence>
<accession>A0A453PYU7</accession>
<evidence type="ECO:0000256" key="1">
    <source>
        <dbReference type="ARBA" id="ARBA00004141"/>
    </source>
</evidence>
<evidence type="ECO:0000256" key="3">
    <source>
        <dbReference type="ARBA" id="ARBA00022692"/>
    </source>
</evidence>
<dbReference type="Proteomes" id="UP000015105">
    <property type="component" value="Chromosome 6D"/>
</dbReference>
<reference evidence="8" key="3">
    <citation type="journal article" date="2017" name="Nature">
        <title>Genome sequence of the progenitor of the wheat D genome Aegilops tauschii.</title>
        <authorList>
            <person name="Luo M.C."/>
            <person name="Gu Y.Q."/>
            <person name="Puiu D."/>
            <person name="Wang H."/>
            <person name="Twardziok S.O."/>
            <person name="Deal K.R."/>
            <person name="Huo N."/>
            <person name="Zhu T."/>
            <person name="Wang L."/>
            <person name="Wang Y."/>
            <person name="McGuire P.E."/>
            <person name="Liu S."/>
            <person name="Long H."/>
            <person name="Ramasamy R.K."/>
            <person name="Rodriguez J.C."/>
            <person name="Van S.L."/>
            <person name="Yuan L."/>
            <person name="Wang Z."/>
            <person name="Xia Z."/>
            <person name="Xiao L."/>
            <person name="Anderson O.D."/>
            <person name="Ouyang S."/>
            <person name="Liang Y."/>
            <person name="Zimin A.V."/>
            <person name="Pertea G."/>
            <person name="Qi P."/>
            <person name="Bennetzen J.L."/>
            <person name="Dai X."/>
            <person name="Dawson M.W."/>
            <person name="Muller H.G."/>
            <person name="Kugler K."/>
            <person name="Rivarola-Duarte L."/>
            <person name="Spannagl M."/>
            <person name="Mayer K.F.X."/>
            <person name="Lu F.H."/>
            <person name="Bevan M.W."/>
            <person name="Leroy P."/>
            <person name="Li P."/>
            <person name="You F.M."/>
            <person name="Sun Q."/>
            <person name="Liu Z."/>
            <person name="Lyons E."/>
            <person name="Wicker T."/>
            <person name="Salzberg S.L."/>
            <person name="Devos K.M."/>
            <person name="Dvorak J."/>
        </authorList>
    </citation>
    <scope>NUCLEOTIDE SEQUENCE [LARGE SCALE GENOMIC DNA]</scope>
    <source>
        <strain evidence="8">cv. AL8/78</strain>
    </source>
</reference>
<dbReference type="PANTHER" id="PTHR12226">
    <property type="entry name" value="MANNOSE-P-DOLICHOL UTILIZATION DEFECT 1 LEC35 -RELATED"/>
    <property type="match status" value="1"/>
</dbReference>
<dbReference type="InterPro" id="IPR016817">
    <property type="entry name" value="MannP-dilichol_defect-1"/>
</dbReference>
<dbReference type="EnsemblPlants" id="AET6Gv20916200.1">
    <property type="protein sequence ID" value="AET6Gv20916200.1"/>
    <property type="gene ID" value="AET6Gv20916200"/>
</dbReference>
<evidence type="ECO:0000256" key="6">
    <source>
        <dbReference type="ARBA" id="ARBA00023136"/>
    </source>
</evidence>
<reference evidence="8" key="4">
    <citation type="submission" date="2019-03" db="UniProtKB">
        <authorList>
            <consortium name="EnsemblPlants"/>
        </authorList>
    </citation>
    <scope>IDENTIFICATION</scope>
</reference>
<dbReference type="PANTHER" id="PTHR12226:SF2">
    <property type="entry name" value="MANNOSE-P-DOLICHOL UTILIZATION DEFECT 1 PROTEIN"/>
    <property type="match status" value="1"/>
</dbReference>
<evidence type="ECO:0000256" key="2">
    <source>
        <dbReference type="ARBA" id="ARBA00022448"/>
    </source>
</evidence>
<organism evidence="8 9">
    <name type="scientific">Aegilops tauschii subsp. strangulata</name>
    <name type="common">Goatgrass</name>
    <dbReference type="NCBI Taxonomy" id="200361"/>
    <lineage>
        <taxon>Eukaryota</taxon>
        <taxon>Viridiplantae</taxon>
        <taxon>Streptophyta</taxon>
        <taxon>Embryophyta</taxon>
        <taxon>Tracheophyta</taxon>
        <taxon>Spermatophyta</taxon>
        <taxon>Magnoliopsida</taxon>
        <taxon>Liliopsida</taxon>
        <taxon>Poales</taxon>
        <taxon>Poaceae</taxon>
        <taxon>BOP clade</taxon>
        <taxon>Pooideae</taxon>
        <taxon>Triticodae</taxon>
        <taxon>Triticeae</taxon>
        <taxon>Triticinae</taxon>
        <taxon>Aegilops</taxon>
    </lineage>
</organism>
<keyword evidence="6" id="KW-0472">Membrane</keyword>
<dbReference type="Gramene" id="AET6Gv20916200.1">
    <property type="protein sequence ID" value="AET6Gv20916200.1"/>
    <property type="gene ID" value="AET6Gv20916200"/>
</dbReference>
<evidence type="ECO:0000256" key="5">
    <source>
        <dbReference type="ARBA" id="ARBA00022989"/>
    </source>
</evidence>
<keyword evidence="4" id="KW-0677">Repeat</keyword>